<dbReference type="GO" id="GO:0005829">
    <property type="term" value="C:cytosol"/>
    <property type="evidence" value="ECO:0007669"/>
    <property type="project" value="TreeGrafter"/>
</dbReference>
<feature type="compositionally biased region" description="Basic residues" evidence="3">
    <location>
        <begin position="767"/>
        <end position="779"/>
    </location>
</feature>
<dbReference type="PANTHER" id="PTHR22746:SF10">
    <property type="entry name" value="GUANINE NUCLEOTIDE EXCHANGE FACTOR SUBUNIT RIC1"/>
    <property type="match status" value="1"/>
</dbReference>
<dbReference type="InterPro" id="IPR040096">
    <property type="entry name" value="Ric1"/>
</dbReference>
<feature type="region of interest" description="Disordered" evidence="3">
    <location>
        <begin position="1461"/>
        <end position="1488"/>
    </location>
</feature>
<name>A0A1D2AH92_AUXPR</name>
<feature type="region of interest" description="Disordered" evidence="3">
    <location>
        <begin position="220"/>
        <end position="241"/>
    </location>
</feature>
<feature type="compositionally biased region" description="Low complexity" evidence="3">
    <location>
        <begin position="841"/>
        <end position="864"/>
    </location>
</feature>
<gene>
    <name evidence="5" type="ORF">g.21725</name>
</gene>
<evidence type="ECO:0000313" key="5">
    <source>
        <dbReference type="EMBL" id="JAT78579.1"/>
    </source>
</evidence>
<feature type="region of interest" description="Disordered" evidence="3">
    <location>
        <begin position="998"/>
        <end position="1026"/>
    </location>
</feature>
<dbReference type="InterPro" id="IPR036322">
    <property type="entry name" value="WD40_repeat_dom_sf"/>
</dbReference>
<feature type="region of interest" description="Disordered" evidence="3">
    <location>
        <begin position="841"/>
        <end position="903"/>
    </location>
</feature>
<feature type="region of interest" description="Disordered" evidence="3">
    <location>
        <begin position="1273"/>
        <end position="1309"/>
    </location>
</feature>
<evidence type="ECO:0000256" key="3">
    <source>
        <dbReference type="SAM" id="MobiDB-lite"/>
    </source>
</evidence>
<organism evidence="5">
    <name type="scientific">Auxenochlorella protothecoides</name>
    <name type="common">Green microalga</name>
    <name type="synonym">Chlorella protothecoides</name>
    <dbReference type="NCBI Taxonomy" id="3075"/>
    <lineage>
        <taxon>Eukaryota</taxon>
        <taxon>Viridiplantae</taxon>
        <taxon>Chlorophyta</taxon>
        <taxon>core chlorophytes</taxon>
        <taxon>Trebouxiophyceae</taxon>
        <taxon>Chlorellales</taxon>
        <taxon>Chlorellaceae</taxon>
        <taxon>Auxenochlorella</taxon>
    </lineage>
</organism>
<feature type="compositionally biased region" description="Gly residues" evidence="3">
    <location>
        <begin position="998"/>
        <end position="1010"/>
    </location>
</feature>
<reference evidence="5" key="1">
    <citation type="submission" date="2015-08" db="EMBL/GenBank/DDBJ databases">
        <authorList>
            <person name="Babu N.S."/>
            <person name="Beckwith C.J."/>
            <person name="Beseler K.G."/>
            <person name="Brison A."/>
            <person name="Carone J.V."/>
            <person name="Caskin T.P."/>
            <person name="Diamond M."/>
            <person name="Durham M.E."/>
            <person name="Foxe J.M."/>
            <person name="Go M."/>
            <person name="Henderson B.A."/>
            <person name="Jones I.B."/>
            <person name="McGettigan J.A."/>
            <person name="Micheletti S.J."/>
            <person name="Nasrallah M.E."/>
            <person name="Ortiz D."/>
            <person name="Piller C.R."/>
            <person name="Privatt S.R."/>
            <person name="Schneider S.L."/>
            <person name="Sharp S."/>
            <person name="Smith T.C."/>
            <person name="Stanton J.D."/>
            <person name="Ullery H.E."/>
            <person name="Wilson R.J."/>
            <person name="Serrano M.G."/>
            <person name="Buck G."/>
            <person name="Lee V."/>
            <person name="Wang Y."/>
            <person name="Carvalho R."/>
            <person name="Voegtly L."/>
            <person name="Shi R."/>
            <person name="Duckworth R."/>
            <person name="Johnson A."/>
            <person name="Loviza R."/>
            <person name="Walstead R."/>
            <person name="Shah Z."/>
            <person name="Kiflezghi M."/>
            <person name="Wade K."/>
            <person name="Ball S.L."/>
            <person name="Bradley K.W."/>
            <person name="Asai D.J."/>
            <person name="Bowman C.A."/>
            <person name="Russell D.A."/>
            <person name="Pope W.H."/>
            <person name="Jacobs-Sera D."/>
            <person name="Hendrix R.W."/>
            <person name="Hatfull G.F."/>
        </authorList>
    </citation>
    <scope>NUCLEOTIDE SEQUENCE</scope>
</reference>
<dbReference type="Pfam" id="PF07064">
    <property type="entry name" value="RIC1"/>
    <property type="match status" value="1"/>
</dbReference>
<dbReference type="SUPFAM" id="SSF50978">
    <property type="entry name" value="WD40 repeat-like"/>
    <property type="match status" value="1"/>
</dbReference>
<dbReference type="GO" id="GO:0034066">
    <property type="term" value="C:Ric1-Rgp1 guanyl-nucleotide exchange factor complex"/>
    <property type="evidence" value="ECO:0007669"/>
    <property type="project" value="InterPro"/>
</dbReference>
<feature type="compositionally biased region" description="Gly residues" evidence="3">
    <location>
        <begin position="1461"/>
        <end position="1470"/>
    </location>
</feature>
<dbReference type="PANTHER" id="PTHR22746">
    <property type="entry name" value="RAB6A-GEF COMPLEX PARTNER PROTEIN 1"/>
    <property type="match status" value="1"/>
</dbReference>
<keyword evidence="2" id="KW-0472">Membrane</keyword>
<sequence>QIVTRLRCSPLRGPNRADCVATNDIPCVLSRWSCDHGPCCVDQKGLWGTGLHGPMYFPYGFPQCLDAGEVPPSEGLVDTTFTDQHLLLTYSSRIQAWSAGRHRIRVGEVVVSPTDLEDEGEHVAAAWCQRRRRLALVTSRGYLHIYAVSSSKEVLWQTSGEPPAKLTNIYIQNSVFLSSDEDPPVGVVVDVKSILVVLASGKLHNTDWNGRARGSVDLFDPSRGMSARRSDSLRAPPSRASSSCQSVAALLESTPPRASDGHAELVAGAAQPLESGSVHSVAHSPTSGLLALVLRDGRVVLARSAESTLHPVEKIYMLGPGHVPGNSGQAATCAAFDPVNATLAVGCAGGQVALYALAELLDPGVGVPAPVRTLSQDEWGLDPSALGATACLRWSPDGRALAVGQARAGLSVWTASGCRVLCTLRQHAGVEPGILEGPVTALAWARHGARLLAAEGGSPQLLQELRFARTLAGDHRAILRRRWTGAQASGSELPPWLDPGEEGAGHALLAEDRVLLVGPCAAVGRGARGLGLRPELALEHLQVPEAYLEAAYPLVRAAVDPSSGDVAVAGGVGFALHSRSQARWRLFGDAAQERSFQALALVWLGDGVVGVVAGPPPGSPDSPPRLELHAKARLDRGALLATLDLEEAPLAADALGRYVLLGSGALDVRLVRYTPAERGGGAGRLEVVRHLSLMSGGRPLRELALVEPGESATTSDDDDNDDDFVAGQPSPDAVAPDAAGDKPAAAGLGATPSSSRGEDGLPLLSVRVRRPASRRRRPRPGQADAHPGEALLLRVDGALSRLDLDAGAERALASEVDRFWLPLAVDTAASGLTAGGARAVGAGPGGARTARGGASAAPGATTASEVDLLHLDDPSSSEGAPPPGPHPPPRVRRAGTTPGAVPATELPWWLYGPGGMRLAFPSALDGAAATPGPGWMASPGSGPARDAGVHVPRDPGEAELAFDAGTYPLGICLADVSVVGVAQHSAFPTATVRVGAGGATEDGGAEGGGAAATTPAPSAPPPCFQPLPGSQPALHCLLHRQLAGGRGERALALARWYAAAPHFPRSAEWLLFTALEGDERERAGAAAASPLASARWPGSARGARRAGPTLRAAVDMLAAFPALYAGTVVAVARKTDAALWPALFAAVGSPFRLAQSLLDQGAPEKAAACLLVINHLEGPGTAQNLAVQVVREAVRSQRYALAAEAIRFLTPPGEEGLLQAVGLVGRQGAAGVAAARRASLAGAGGRGPDGTGTPGAGLAGWLWSWWGGAGEAGGAGTARVGEPSDAAPPTLERSSGAAPAPLRRHSSSRQVSASLETLDSLTPLVDVWDLLAGHARALVEDAAYARLAGFSAALRALPGTSLATLLGGTGGTVDSGAGLDAERTLRALRCARRDRAALGDAAAAELARTLWGLGAADAAGGLALATPVPDVARALAAAHPAQWAALLQVAPVLRAALGAPGEGEGGGSEVGGAVTADGDGAPGAPGSR</sequence>
<feature type="compositionally biased region" description="Acidic residues" evidence="3">
    <location>
        <begin position="715"/>
        <end position="724"/>
    </location>
</feature>
<accession>A0A1D2AH92</accession>
<feature type="non-terminal residue" evidence="5">
    <location>
        <position position="1"/>
    </location>
</feature>
<dbReference type="InterPro" id="IPR015943">
    <property type="entry name" value="WD40/YVTN_repeat-like_dom_sf"/>
</dbReference>
<feature type="compositionally biased region" description="Low complexity" evidence="3">
    <location>
        <begin position="1471"/>
        <end position="1488"/>
    </location>
</feature>
<dbReference type="Gene3D" id="2.130.10.10">
    <property type="entry name" value="YVTN repeat-like/Quinoprotein amine dehydrogenase"/>
    <property type="match status" value="2"/>
</dbReference>
<evidence type="ECO:0000256" key="1">
    <source>
        <dbReference type="ARBA" id="ARBA00004370"/>
    </source>
</evidence>
<dbReference type="GO" id="GO:0006886">
    <property type="term" value="P:intracellular protein transport"/>
    <property type="evidence" value="ECO:0007669"/>
    <property type="project" value="InterPro"/>
</dbReference>
<comment type="subcellular location">
    <subcellularLocation>
        <location evidence="1">Membrane</location>
    </subcellularLocation>
</comment>
<dbReference type="GO" id="GO:0042147">
    <property type="term" value="P:retrograde transport, endosome to Golgi"/>
    <property type="evidence" value="ECO:0007669"/>
    <property type="project" value="TreeGrafter"/>
</dbReference>
<feature type="compositionally biased region" description="Low complexity" evidence="3">
    <location>
        <begin position="731"/>
        <end position="750"/>
    </location>
</feature>
<feature type="region of interest" description="Disordered" evidence="3">
    <location>
        <begin position="707"/>
        <end position="789"/>
    </location>
</feature>
<evidence type="ECO:0000256" key="2">
    <source>
        <dbReference type="ARBA" id="ARBA00023136"/>
    </source>
</evidence>
<dbReference type="GO" id="GO:0000139">
    <property type="term" value="C:Golgi membrane"/>
    <property type="evidence" value="ECO:0007669"/>
    <property type="project" value="TreeGrafter"/>
</dbReference>
<protein>
    <recommendedName>
        <fullName evidence="4">RIC1 C-terminal alpha solenoid region domain-containing protein</fullName>
    </recommendedName>
</protein>
<dbReference type="EMBL" id="GDKF01000043">
    <property type="protein sequence ID" value="JAT78579.1"/>
    <property type="molecule type" value="Transcribed_RNA"/>
</dbReference>
<feature type="domain" description="RIC1 C-terminal alpha solenoid region" evidence="4">
    <location>
        <begin position="1035"/>
        <end position="1210"/>
    </location>
</feature>
<dbReference type="InterPro" id="IPR009771">
    <property type="entry name" value="RIC1_C"/>
</dbReference>
<evidence type="ECO:0000259" key="4">
    <source>
        <dbReference type="Pfam" id="PF07064"/>
    </source>
</evidence>
<proteinExistence type="predicted"/>